<reference evidence="5 6" key="1">
    <citation type="journal article" date="2009" name="J. Bacteriol.">
        <title>Complete genome sequence of Robiginitalea biformata HTCC2501.</title>
        <authorList>
            <person name="Oh H.M."/>
            <person name="Giovannoni S.J."/>
            <person name="Lee K."/>
            <person name="Ferriera S."/>
            <person name="Johnson J."/>
            <person name="Cho J.C."/>
        </authorList>
    </citation>
    <scope>NUCLEOTIDE SEQUENCE [LARGE SCALE GENOMIC DNA]</scope>
    <source>
        <strain evidence="6">ATCC BAA-864 / HTCC2501 / KCTC 12146</strain>
    </source>
</reference>
<evidence type="ECO:0000313" key="5">
    <source>
        <dbReference type="EMBL" id="EAR16946.1"/>
    </source>
</evidence>
<dbReference type="EMBL" id="CP001712">
    <property type="protein sequence ID" value="EAR16946.1"/>
    <property type="molecule type" value="Genomic_DNA"/>
</dbReference>
<keyword evidence="6" id="KW-1185">Reference proteome</keyword>
<dbReference type="GO" id="GO:0000976">
    <property type="term" value="F:transcription cis-regulatory region binding"/>
    <property type="evidence" value="ECO:0007669"/>
    <property type="project" value="TreeGrafter"/>
</dbReference>
<feature type="domain" description="HTH lacI-type" evidence="4">
    <location>
        <begin position="5"/>
        <end position="59"/>
    </location>
</feature>
<evidence type="ECO:0000313" key="6">
    <source>
        <dbReference type="Proteomes" id="UP000009049"/>
    </source>
</evidence>
<dbReference type="SMART" id="SM00354">
    <property type="entry name" value="HTH_LACI"/>
    <property type="match status" value="1"/>
</dbReference>
<evidence type="ECO:0000256" key="2">
    <source>
        <dbReference type="ARBA" id="ARBA00023125"/>
    </source>
</evidence>
<dbReference type="STRING" id="313596.RB2501_08590"/>
<dbReference type="SUPFAM" id="SSF53822">
    <property type="entry name" value="Periplasmic binding protein-like I"/>
    <property type="match status" value="1"/>
</dbReference>
<name>A4CJ38_ROBBH</name>
<dbReference type="Gene3D" id="1.10.260.40">
    <property type="entry name" value="lambda repressor-like DNA-binding domains"/>
    <property type="match status" value="1"/>
</dbReference>
<dbReference type="GO" id="GO:0003700">
    <property type="term" value="F:DNA-binding transcription factor activity"/>
    <property type="evidence" value="ECO:0007669"/>
    <property type="project" value="TreeGrafter"/>
</dbReference>
<dbReference type="RefSeq" id="WP_015753702.1">
    <property type="nucleotide sequence ID" value="NC_013222.1"/>
</dbReference>
<accession>A4CJ38</accession>
<dbReference type="InterPro" id="IPR010982">
    <property type="entry name" value="Lambda_DNA-bd_dom_sf"/>
</dbReference>
<dbReference type="CDD" id="cd06267">
    <property type="entry name" value="PBP1_LacI_sugar_binding-like"/>
    <property type="match status" value="1"/>
</dbReference>
<evidence type="ECO:0000256" key="1">
    <source>
        <dbReference type="ARBA" id="ARBA00023015"/>
    </source>
</evidence>
<dbReference type="Pfam" id="PF00532">
    <property type="entry name" value="Peripla_BP_1"/>
    <property type="match status" value="1"/>
</dbReference>
<dbReference type="OrthoDB" id="9768806at2"/>
<keyword evidence="1" id="KW-0805">Transcription regulation</keyword>
<dbReference type="InterPro" id="IPR000843">
    <property type="entry name" value="HTH_LacI"/>
</dbReference>
<dbReference type="Proteomes" id="UP000009049">
    <property type="component" value="Chromosome"/>
</dbReference>
<keyword evidence="2" id="KW-0238">DNA-binding</keyword>
<sequence>MKPKLTLKDIARELDVSISTVSKALKNSEEISTDTKEKIQAFARLYNYKPNNIAISLKNKRTKNIGVIIPDIVHHFFTTVFRGIEKYANQRGYNVIVCISDESFDREVINMELLANGSIDGFIMALSAETQKRQDFNHLREVTEQGIPLVLFDRVTDQIACDKVIIDDEAAGRDATRRLLESGRRRVALFTTQSYLNVSAKREVGYRKALEAAGLQVDPELILRLPYQYEEEQASEAFFKSRKFDAVLCVNEIFAIRGMRLAIKLGLRVPEDVAFIGFTDGILSRYSTPSLTTVDQRGEAMGERAAEMLIQKVEDRFDEADPTQFRTEVIPVQLIERESAVLGKPTKADG</sequence>
<dbReference type="PROSITE" id="PS50932">
    <property type="entry name" value="HTH_LACI_2"/>
    <property type="match status" value="1"/>
</dbReference>
<dbReference type="Pfam" id="PF00356">
    <property type="entry name" value="LacI"/>
    <property type="match status" value="1"/>
</dbReference>
<dbReference type="HOGENOM" id="CLU_037628_6_0_10"/>
<dbReference type="KEGG" id="rbi:RB2501_08590"/>
<dbReference type="CDD" id="cd01392">
    <property type="entry name" value="HTH_LacI"/>
    <property type="match status" value="1"/>
</dbReference>
<dbReference type="eggNOG" id="COG1609">
    <property type="taxonomic scope" value="Bacteria"/>
</dbReference>
<dbReference type="AlphaFoldDB" id="A4CJ38"/>
<organism evidence="5 6">
    <name type="scientific">Robiginitalea biformata (strain ATCC BAA-864 / DSM 15991 / KCTC 12146 / HTCC2501)</name>
    <dbReference type="NCBI Taxonomy" id="313596"/>
    <lineage>
        <taxon>Bacteria</taxon>
        <taxon>Pseudomonadati</taxon>
        <taxon>Bacteroidota</taxon>
        <taxon>Flavobacteriia</taxon>
        <taxon>Flavobacteriales</taxon>
        <taxon>Flavobacteriaceae</taxon>
        <taxon>Robiginitalea</taxon>
    </lineage>
</organism>
<proteinExistence type="predicted"/>
<dbReference type="SUPFAM" id="SSF47413">
    <property type="entry name" value="lambda repressor-like DNA-binding domains"/>
    <property type="match status" value="1"/>
</dbReference>
<dbReference type="Gene3D" id="3.40.50.2300">
    <property type="match status" value="2"/>
</dbReference>
<dbReference type="InterPro" id="IPR001761">
    <property type="entry name" value="Peripla_BP/Lac1_sug-bd_dom"/>
</dbReference>
<protein>
    <submittedName>
        <fullName evidence="5">LacI family transcriptional regulator</fullName>
    </submittedName>
</protein>
<gene>
    <name evidence="5" type="ordered locus">RB2501_08590</name>
</gene>
<dbReference type="PANTHER" id="PTHR30146:SF109">
    <property type="entry name" value="HTH-TYPE TRANSCRIPTIONAL REGULATOR GALS"/>
    <property type="match status" value="1"/>
</dbReference>
<dbReference type="InterPro" id="IPR028082">
    <property type="entry name" value="Peripla_BP_I"/>
</dbReference>
<evidence type="ECO:0000259" key="4">
    <source>
        <dbReference type="PROSITE" id="PS50932"/>
    </source>
</evidence>
<dbReference type="PANTHER" id="PTHR30146">
    <property type="entry name" value="LACI-RELATED TRANSCRIPTIONAL REPRESSOR"/>
    <property type="match status" value="1"/>
</dbReference>
<keyword evidence="3" id="KW-0804">Transcription</keyword>
<evidence type="ECO:0000256" key="3">
    <source>
        <dbReference type="ARBA" id="ARBA00023163"/>
    </source>
</evidence>